<dbReference type="EMBL" id="CP001707">
    <property type="protein sequence ID" value="ACV27446.1"/>
    <property type="molecule type" value="Genomic_DNA"/>
</dbReference>
<feature type="transmembrane region" description="Helical" evidence="1">
    <location>
        <begin position="210"/>
        <end position="228"/>
    </location>
</feature>
<dbReference type="STRING" id="523791.Kkor_2036"/>
<name>C7R6Z0_KANKD</name>
<feature type="transmembrane region" description="Helical" evidence="1">
    <location>
        <begin position="362"/>
        <end position="383"/>
    </location>
</feature>
<dbReference type="Pfam" id="PF05940">
    <property type="entry name" value="NnrS"/>
    <property type="match status" value="1"/>
</dbReference>
<evidence type="ECO:0000256" key="1">
    <source>
        <dbReference type="SAM" id="Phobius"/>
    </source>
</evidence>
<feature type="transmembrane region" description="Helical" evidence="1">
    <location>
        <begin position="293"/>
        <end position="316"/>
    </location>
</feature>
<dbReference type="InterPro" id="IPR010266">
    <property type="entry name" value="NnrS"/>
</dbReference>
<keyword evidence="3" id="KW-1185">Reference proteome</keyword>
<dbReference type="HOGENOM" id="CLU_041785_2_0_6"/>
<feature type="transmembrane region" description="Helical" evidence="1">
    <location>
        <begin position="25"/>
        <end position="45"/>
    </location>
</feature>
<reference evidence="2 3" key="1">
    <citation type="journal article" date="2009" name="Stand. Genomic Sci.">
        <title>Complete genome sequence of Kangiella koreensis type strain (SW-125).</title>
        <authorList>
            <person name="Han C."/>
            <person name="Sikorski J."/>
            <person name="Lapidus A."/>
            <person name="Nolan M."/>
            <person name="Glavina Del Rio T."/>
            <person name="Tice H."/>
            <person name="Cheng J.F."/>
            <person name="Lucas S."/>
            <person name="Chen F."/>
            <person name="Copeland A."/>
            <person name="Ivanova N."/>
            <person name="Mavromatis K."/>
            <person name="Ovchinnikova G."/>
            <person name="Pati A."/>
            <person name="Bruce D."/>
            <person name="Goodwin L."/>
            <person name="Pitluck S."/>
            <person name="Chen A."/>
            <person name="Palaniappan K."/>
            <person name="Land M."/>
            <person name="Hauser L."/>
            <person name="Chang Y.J."/>
            <person name="Jeffries C.D."/>
            <person name="Chain P."/>
            <person name="Saunders E."/>
            <person name="Brettin T."/>
            <person name="Goker M."/>
            <person name="Tindall B.J."/>
            <person name="Bristow J."/>
            <person name="Eisen J.A."/>
            <person name="Markowitz V."/>
            <person name="Hugenholtz P."/>
            <person name="Kyrpides N.C."/>
            <person name="Klenk H.P."/>
            <person name="Detter J.C."/>
        </authorList>
    </citation>
    <scope>NUCLEOTIDE SEQUENCE [LARGE SCALE GENOMIC DNA]</scope>
    <source>
        <strain evidence="3">DSM 16069 / KCTC 12182 / SW-125</strain>
    </source>
</reference>
<accession>C7R6Z0</accession>
<feature type="transmembrane region" description="Helical" evidence="1">
    <location>
        <begin position="108"/>
        <end position="126"/>
    </location>
</feature>
<dbReference type="eggNOG" id="COG3213">
    <property type="taxonomic scope" value="Bacteria"/>
</dbReference>
<evidence type="ECO:0000313" key="3">
    <source>
        <dbReference type="Proteomes" id="UP000001231"/>
    </source>
</evidence>
<evidence type="ECO:0000313" key="2">
    <source>
        <dbReference type="EMBL" id="ACV27446.1"/>
    </source>
</evidence>
<feature type="transmembrane region" description="Helical" evidence="1">
    <location>
        <begin position="85"/>
        <end position="102"/>
    </location>
</feature>
<organism evidence="2 3">
    <name type="scientific">Kangiella koreensis (strain DSM 16069 / JCM 12317 / KCTC 12182 / SW-125)</name>
    <dbReference type="NCBI Taxonomy" id="523791"/>
    <lineage>
        <taxon>Bacteria</taxon>
        <taxon>Pseudomonadati</taxon>
        <taxon>Pseudomonadota</taxon>
        <taxon>Gammaproteobacteria</taxon>
        <taxon>Kangiellales</taxon>
        <taxon>Kangiellaceae</taxon>
        <taxon>Kangiella</taxon>
    </lineage>
</organism>
<keyword evidence="1" id="KW-0472">Membrane</keyword>
<dbReference type="InParanoid" id="C7R6Z0"/>
<keyword evidence="1" id="KW-0812">Transmembrane</keyword>
<feature type="transmembrane region" description="Helical" evidence="1">
    <location>
        <begin position="328"/>
        <end position="350"/>
    </location>
</feature>
<feature type="transmembrane region" description="Helical" evidence="1">
    <location>
        <begin position="51"/>
        <end position="73"/>
    </location>
</feature>
<proteinExistence type="predicted"/>
<feature type="transmembrane region" description="Helical" evidence="1">
    <location>
        <begin position="138"/>
        <end position="156"/>
    </location>
</feature>
<protein>
    <submittedName>
        <fullName evidence="2">NnrS family protein</fullName>
    </submittedName>
</protein>
<dbReference type="Proteomes" id="UP000001231">
    <property type="component" value="Chromosome"/>
</dbReference>
<gene>
    <name evidence="2" type="ordered locus">Kkor_2036</name>
</gene>
<feature type="transmembrane region" description="Helical" evidence="1">
    <location>
        <begin position="264"/>
        <end position="287"/>
    </location>
</feature>
<sequence>MHLKYIFKTIHDQGKSVNKVSAQNLFFPAACIHAAITAVLTVLAYQFSSEWLVAFVGLGHAHEMLFGFALALIAGYTLGQIEAHWLWILFGLWLFARIGYWLDPAGAIGQWSSPLFALALAWKIVPRFFAAKKWRNRMISPLLLAICSVPLAWLLLREMGWPIAPRQLSQSMILLLVMLMAFIGGRIIAPAVAGEMQKRGITQQARVQPRLEALILLLLPASAISALIPGASQVAGVLSIIVAIVIAIRLVRWKIWRCGDRADLIGLGIGYSWLAIGTFALGFAIFFDLATYVLLHFITVGALGTLSASVMMKSNLHQFKHLPQPKIMIVNILGLLCLATLFRVLAGAMFDSSPGLTGPNLLWLSALSWSAAYFALAVFLMTTQKTSKQPFMKHRSLTKQTSLEKASAVKATKITHASSVVTQSKRGQCHDSI</sequence>
<feature type="transmembrane region" description="Helical" evidence="1">
    <location>
        <begin position="234"/>
        <end position="252"/>
    </location>
</feature>
<feature type="transmembrane region" description="Helical" evidence="1">
    <location>
        <begin position="168"/>
        <end position="189"/>
    </location>
</feature>
<dbReference type="KEGG" id="kko:Kkor_2036"/>
<keyword evidence="1" id="KW-1133">Transmembrane helix</keyword>
<dbReference type="AlphaFoldDB" id="C7R6Z0"/>